<name>A0A8H5CHS2_9AGAR</name>
<evidence type="ECO:0000259" key="3">
    <source>
        <dbReference type="Pfam" id="PF03372"/>
    </source>
</evidence>
<evidence type="ECO:0000256" key="1">
    <source>
        <dbReference type="SAM" id="MobiDB-lite"/>
    </source>
</evidence>
<dbReference type="PANTHER" id="PTHR47027">
    <property type="entry name" value="REVERSE TRANSCRIPTASE DOMAIN-CONTAINING PROTEIN"/>
    <property type="match status" value="1"/>
</dbReference>
<sequence length="1371" mass="153552">MDFFDIDFSLTPGLLSSSVRPCPDDALNDNDNDSDNDLAYSSDVTDALSETSDSNSVHSGGNHDGSEVEYAGTEDIDTLRIASWNINGDLAVDIRSPAFINTITSNSITFFQETGLAPSNDISGHIPNGYEIVSLARPVVITDDRQWGGVAAVYESNLALTHRADLSHPDLIVLELEDLFVVNTYIPPPRSHWWKWSHVHPEVRLTEVLAACSGEAGGNKGFIVTGDFNGRTGHWQLDGMSDRFPRLSSDSFINTRGRWIRDSLCTPHDLIILNGTSVESTSPGSPTSFQAQGARTVIDYALVSQDIATQVSSLSVSRPDTEFDHALLEIVIEVSLPIHSRSPFADNGERPTFTREECLPPSTTDLDFLLDDVMASAMTDEEACLDFYGPAAEHGAGANIYISCHGVANGRFRCAIARSPESVEVITVSGPRQDALLSAIGYAAMHAPLTQALVFHIDSEPVIRSICHHVGPAYLKGRLDESSALARVAYLLVKRPTLTHFISVNDRIRSIAPWKAAVDAARFAPPVPLIHFSIPPVNNIDDLPTPSTPPINPDNSQGRPPPRLDRVKVYTPLARVSRASAKDRTINEIRRSTRAFPLPKDTDIHSNKHRGRLRSRLKKWFNLQMLLHCRTTGEFWKLRRSWTDPKKQSLRITIHEAEAEFSTRMNPPDVLPPSIDEQRFLEDKARAAEIPESTIDITPQRTFSRKLATHEVIWAKNRVGKRPRTSATGIDNIAYHDLLSISNEKLRDLYNLCIERRQVPSLWTLSSLIAIPKPHKPPTDPKSYRIIALESCVAKVMTLMMDRRLREFMDDTNLLPDSQNGFREGYRTNNNSFVLRHCIDKARASGKCLIALSIDLKNAFPSTNLDTLWTKLYDVGARGPIIDWLRTFYKLMTYRVKVGDEYSDAFDSTWGIMAGDSISPALFLAYTFDFEPPLSSDDIIIQGVHISKLAFADDVIFLLLANRKSPSISAMLHAKPSLVDAPLTVIGPDGGDPQPIGYVDHFRYGGTHFSSDLRNTFYLNYKTWASKAQNAAYNVISTESFVGSLPIREGIRLYYALVDPYLIFGCDIIIDTIEKNLRTLEKVQLYFLRRLLGLNPRSPIAVLFTETGVMPIRHRRIILALRFARYAIMQGANHFVNLAIRDAVQMHLNGKRTWVTDLETALRRLPLFPVILDSTELGSVAGIDSLIDKVQKSCAQFLHQSLDTERLPLLRPDIRPMVSTSFQTVLCLRKYLRTVRVPAHRRALLSLLCADHTLGVEQLRRRRYPDKSRIPRECRICRYCGAPTVETEIHALFRCEGPEESNMIIDRRLKFMDRVELIAIGAVGTELVARCTSDSDESAIIAIHFFLEHDDLAPVFAKYVYDILEMFPISL</sequence>
<feature type="compositionally biased region" description="Acidic residues" evidence="1">
    <location>
        <begin position="26"/>
        <end position="36"/>
    </location>
</feature>
<reference evidence="4 5" key="1">
    <citation type="journal article" date="2020" name="ISME J.">
        <title>Uncovering the hidden diversity of litter-decomposition mechanisms in mushroom-forming fungi.</title>
        <authorList>
            <person name="Floudas D."/>
            <person name="Bentzer J."/>
            <person name="Ahren D."/>
            <person name="Johansson T."/>
            <person name="Persson P."/>
            <person name="Tunlid A."/>
        </authorList>
    </citation>
    <scope>NUCLEOTIDE SEQUENCE [LARGE SCALE GENOMIC DNA]</scope>
    <source>
        <strain evidence="4 5">CBS 175.51</strain>
    </source>
</reference>
<feature type="region of interest" description="Disordered" evidence="1">
    <location>
        <begin position="21"/>
        <end position="40"/>
    </location>
</feature>
<feature type="region of interest" description="Disordered" evidence="1">
    <location>
        <begin position="541"/>
        <end position="565"/>
    </location>
</feature>
<organism evidence="4 5">
    <name type="scientific">Ephemerocybe angulata</name>
    <dbReference type="NCBI Taxonomy" id="980116"/>
    <lineage>
        <taxon>Eukaryota</taxon>
        <taxon>Fungi</taxon>
        <taxon>Dikarya</taxon>
        <taxon>Basidiomycota</taxon>
        <taxon>Agaricomycotina</taxon>
        <taxon>Agaricomycetes</taxon>
        <taxon>Agaricomycetidae</taxon>
        <taxon>Agaricales</taxon>
        <taxon>Agaricineae</taxon>
        <taxon>Psathyrellaceae</taxon>
        <taxon>Ephemerocybe</taxon>
    </lineage>
</organism>
<dbReference type="Pfam" id="PF03372">
    <property type="entry name" value="Exo_endo_phos"/>
    <property type="match status" value="1"/>
</dbReference>
<dbReference type="EMBL" id="JAACJK010000001">
    <property type="protein sequence ID" value="KAF5341960.1"/>
    <property type="molecule type" value="Genomic_DNA"/>
</dbReference>
<feature type="compositionally biased region" description="Polar residues" evidence="1">
    <location>
        <begin position="49"/>
        <end position="59"/>
    </location>
</feature>
<evidence type="ECO:0000313" key="4">
    <source>
        <dbReference type="EMBL" id="KAF5341960.1"/>
    </source>
</evidence>
<dbReference type="InterPro" id="IPR000477">
    <property type="entry name" value="RT_dom"/>
</dbReference>
<dbReference type="Gene3D" id="3.60.10.10">
    <property type="entry name" value="Endonuclease/exonuclease/phosphatase"/>
    <property type="match status" value="1"/>
</dbReference>
<dbReference type="CDD" id="cd01650">
    <property type="entry name" value="RT_nLTR_like"/>
    <property type="match status" value="1"/>
</dbReference>
<evidence type="ECO:0008006" key="6">
    <source>
        <dbReference type="Google" id="ProtNLM"/>
    </source>
</evidence>
<dbReference type="Proteomes" id="UP000541558">
    <property type="component" value="Unassembled WGS sequence"/>
</dbReference>
<protein>
    <recommendedName>
        <fullName evidence="6">Reverse transcriptase domain-containing protein</fullName>
    </recommendedName>
</protein>
<dbReference type="InterPro" id="IPR036691">
    <property type="entry name" value="Endo/exonu/phosph_ase_sf"/>
</dbReference>
<feature type="domain" description="Reverse transcriptase" evidence="2">
    <location>
        <begin position="771"/>
        <end position="958"/>
    </location>
</feature>
<dbReference type="InterPro" id="IPR005135">
    <property type="entry name" value="Endo/exonuclease/phosphatase"/>
</dbReference>
<dbReference type="Pfam" id="PF00078">
    <property type="entry name" value="RVT_1"/>
    <property type="match status" value="1"/>
</dbReference>
<evidence type="ECO:0000259" key="2">
    <source>
        <dbReference type="Pfam" id="PF00078"/>
    </source>
</evidence>
<feature type="domain" description="Endonuclease/exonuclease/phosphatase" evidence="3">
    <location>
        <begin position="82"/>
        <end position="314"/>
    </location>
</feature>
<dbReference type="SUPFAM" id="SSF56219">
    <property type="entry name" value="DNase I-like"/>
    <property type="match status" value="1"/>
</dbReference>
<dbReference type="PANTHER" id="PTHR47027:SF20">
    <property type="entry name" value="REVERSE TRANSCRIPTASE-LIKE PROTEIN WITH RNA-DIRECTED DNA POLYMERASE DOMAIN"/>
    <property type="match status" value="1"/>
</dbReference>
<feature type="region of interest" description="Disordered" evidence="1">
    <location>
        <begin position="49"/>
        <end position="68"/>
    </location>
</feature>
<dbReference type="GO" id="GO:0003824">
    <property type="term" value="F:catalytic activity"/>
    <property type="evidence" value="ECO:0007669"/>
    <property type="project" value="InterPro"/>
</dbReference>
<proteinExistence type="predicted"/>
<dbReference type="OrthoDB" id="3065006at2759"/>
<keyword evidence="5" id="KW-1185">Reference proteome</keyword>
<comment type="caution">
    <text evidence="4">The sequence shown here is derived from an EMBL/GenBank/DDBJ whole genome shotgun (WGS) entry which is preliminary data.</text>
</comment>
<accession>A0A8H5CHS2</accession>
<evidence type="ECO:0000313" key="5">
    <source>
        <dbReference type="Proteomes" id="UP000541558"/>
    </source>
</evidence>
<gene>
    <name evidence="4" type="ORF">D9611_001077</name>
</gene>